<evidence type="ECO:0000256" key="1">
    <source>
        <dbReference type="SAM" id="SignalP"/>
    </source>
</evidence>
<keyword evidence="1" id="KW-0732">Signal</keyword>
<feature type="signal peptide" evidence="1">
    <location>
        <begin position="1"/>
        <end position="18"/>
    </location>
</feature>
<keyword evidence="3" id="KW-1185">Reference proteome</keyword>
<dbReference type="EMBL" id="LVHI01000011">
    <property type="protein sequence ID" value="OAK55261.1"/>
    <property type="molecule type" value="Genomic_DNA"/>
</dbReference>
<dbReference type="Proteomes" id="UP000077519">
    <property type="component" value="Unassembled WGS sequence"/>
</dbReference>
<reference evidence="2 3" key="1">
    <citation type="submission" date="2016-03" db="EMBL/GenBank/DDBJ databases">
        <title>Genome sequence of Rhodococcus kyotonensis KB10.</title>
        <authorList>
            <person name="Jeong H."/>
            <person name="Hong C.E."/>
            <person name="Jo S.H."/>
            <person name="Park J.M."/>
        </authorList>
    </citation>
    <scope>NUCLEOTIDE SEQUENCE [LARGE SCALE GENOMIC DNA]</scope>
    <source>
        <strain evidence="2 3">KB10</strain>
    </source>
</reference>
<dbReference type="RefSeq" id="WP_068423898.1">
    <property type="nucleotide sequence ID" value="NZ_LVHI01000011.1"/>
</dbReference>
<accession>A0A177YIL4</accession>
<evidence type="ECO:0000313" key="2">
    <source>
        <dbReference type="EMBL" id="OAK55261.1"/>
    </source>
</evidence>
<evidence type="ECO:0008006" key="4">
    <source>
        <dbReference type="Google" id="ProtNLM"/>
    </source>
</evidence>
<evidence type="ECO:0000313" key="3">
    <source>
        <dbReference type="Proteomes" id="UP000077519"/>
    </source>
</evidence>
<feature type="chain" id="PRO_5038640352" description="Lipoprotein" evidence="1">
    <location>
        <begin position="19"/>
        <end position="142"/>
    </location>
</feature>
<comment type="caution">
    <text evidence="2">The sequence shown here is derived from an EMBL/GenBank/DDBJ whole genome shotgun (WGS) entry which is preliminary data.</text>
</comment>
<proteinExistence type="predicted"/>
<sequence>MRFTLIPVVAASALLALAGCSSDSGSGSGSGANADVCTQFAAAHDELTELVKAGPTGGEVDAWTADKNAAVAKFAPLGDQAEGDVKAKIQALVTALPADSLALTEPDSESGQAFVDNSADVASACEADGTAVALAEFPLQKF</sequence>
<dbReference type="AlphaFoldDB" id="A0A177YIL4"/>
<organism evidence="2 3">
    <name type="scientific">Rhodococcoides kyotonense</name>
    <dbReference type="NCBI Taxonomy" id="398843"/>
    <lineage>
        <taxon>Bacteria</taxon>
        <taxon>Bacillati</taxon>
        <taxon>Actinomycetota</taxon>
        <taxon>Actinomycetes</taxon>
        <taxon>Mycobacteriales</taxon>
        <taxon>Nocardiaceae</taxon>
        <taxon>Rhodococcoides</taxon>
    </lineage>
</organism>
<name>A0A177YIL4_9NOCA</name>
<protein>
    <recommendedName>
        <fullName evidence="4">Lipoprotein</fullName>
    </recommendedName>
</protein>
<gene>
    <name evidence="2" type="ORF">A3K89_20610</name>
</gene>
<dbReference type="PROSITE" id="PS51257">
    <property type="entry name" value="PROKAR_LIPOPROTEIN"/>
    <property type="match status" value="1"/>
</dbReference>